<evidence type="ECO:0000313" key="1">
    <source>
        <dbReference type="EMBL" id="KAF5887639.1"/>
    </source>
</evidence>
<dbReference type="Proteomes" id="UP000727407">
    <property type="component" value="Unassembled WGS sequence"/>
</dbReference>
<feature type="non-terminal residue" evidence="1">
    <location>
        <position position="62"/>
    </location>
</feature>
<feature type="non-terminal residue" evidence="1">
    <location>
        <position position="1"/>
    </location>
</feature>
<gene>
    <name evidence="1" type="ORF">DAT39_022198</name>
</gene>
<organism evidence="1 2">
    <name type="scientific">Clarias magur</name>
    <name type="common">Asian catfish</name>
    <name type="synonym">Macropteronotus magur</name>
    <dbReference type="NCBI Taxonomy" id="1594786"/>
    <lineage>
        <taxon>Eukaryota</taxon>
        <taxon>Metazoa</taxon>
        <taxon>Chordata</taxon>
        <taxon>Craniata</taxon>
        <taxon>Vertebrata</taxon>
        <taxon>Euteleostomi</taxon>
        <taxon>Actinopterygii</taxon>
        <taxon>Neopterygii</taxon>
        <taxon>Teleostei</taxon>
        <taxon>Ostariophysi</taxon>
        <taxon>Siluriformes</taxon>
        <taxon>Clariidae</taxon>
        <taxon>Clarias</taxon>
    </lineage>
</organism>
<accession>A0A8J4X888</accession>
<proteinExistence type="predicted"/>
<name>A0A8J4X888_CLAMG</name>
<dbReference type="OrthoDB" id="10059413at2759"/>
<reference evidence="1" key="1">
    <citation type="submission" date="2020-07" db="EMBL/GenBank/DDBJ databases">
        <title>Clarias magur genome sequencing, assembly and annotation.</title>
        <authorList>
            <person name="Kushwaha B."/>
            <person name="Kumar R."/>
            <person name="Das P."/>
            <person name="Joshi C.G."/>
            <person name="Kumar D."/>
            <person name="Nagpure N.S."/>
            <person name="Pandey M."/>
            <person name="Agarwal S."/>
            <person name="Srivastava S."/>
            <person name="Singh M."/>
            <person name="Sahoo L."/>
            <person name="Jayasankar P."/>
            <person name="Meher P.K."/>
            <person name="Koringa P.G."/>
            <person name="Iquebal M.A."/>
            <person name="Das S.P."/>
            <person name="Bit A."/>
            <person name="Patnaik S."/>
            <person name="Patel N."/>
            <person name="Shah T.M."/>
            <person name="Hinsu A."/>
            <person name="Jena J.K."/>
        </authorList>
    </citation>
    <scope>NUCLEOTIDE SEQUENCE</scope>
    <source>
        <strain evidence="1">CIFAMagur01</strain>
        <tissue evidence="1">Testis</tissue>
    </source>
</reference>
<protein>
    <submittedName>
        <fullName evidence="1">LINE-1 type transposase domain-containing 1</fullName>
    </submittedName>
</protein>
<sequence>VDLDQIQAQVEDHGQHLPSLELGTDDLSQRVSGLENICSGLRENNSKLTAKVVDLGLPEATE</sequence>
<comment type="caution">
    <text evidence="1">The sequence shown here is derived from an EMBL/GenBank/DDBJ whole genome shotgun (WGS) entry which is preliminary data.</text>
</comment>
<dbReference type="AlphaFoldDB" id="A0A8J4X888"/>
<keyword evidence="2" id="KW-1185">Reference proteome</keyword>
<dbReference type="EMBL" id="QNUK01001084">
    <property type="protein sequence ID" value="KAF5887639.1"/>
    <property type="molecule type" value="Genomic_DNA"/>
</dbReference>
<evidence type="ECO:0000313" key="2">
    <source>
        <dbReference type="Proteomes" id="UP000727407"/>
    </source>
</evidence>